<dbReference type="InterPro" id="IPR025442">
    <property type="entry name" value="DUF4185"/>
</dbReference>
<evidence type="ECO:0000259" key="2">
    <source>
        <dbReference type="Pfam" id="PF13810"/>
    </source>
</evidence>
<sequence length="173" mass="18591">MPMADRLPQQGTPLCDLPADSASALGLGSGDLCIPYRRIHDGSWGYLWGDSWRGPGRTGEYLGSPVMSTQDVFDASGANSIRFTGAVPGGRVRQLFDYATDADNGFGVTEVSRIPNDALEIDGRTFIQYTAVHSRVRPDSAIDGSAFSSHGASRACPRSTGVTSTRVRWHPRT</sequence>
<feature type="region of interest" description="Disordered" evidence="1">
    <location>
        <begin position="146"/>
        <end position="173"/>
    </location>
</feature>
<evidence type="ECO:0000313" key="3">
    <source>
        <dbReference type="EMBL" id="MEU1953118.1"/>
    </source>
</evidence>
<name>A0ABV2WQE4_9NOCA</name>
<organism evidence="3 4">
    <name type="scientific">Nocardia rhamnosiphila</name>
    <dbReference type="NCBI Taxonomy" id="426716"/>
    <lineage>
        <taxon>Bacteria</taxon>
        <taxon>Bacillati</taxon>
        <taxon>Actinomycetota</taxon>
        <taxon>Actinomycetes</taxon>
        <taxon>Mycobacteriales</taxon>
        <taxon>Nocardiaceae</taxon>
        <taxon>Nocardia</taxon>
    </lineage>
</organism>
<dbReference type="Pfam" id="PF13810">
    <property type="entry name" value="DUF4185"/>
    <property type="match status" value="1"/>
</dbReference>
<feature type="domain" description="DUF4185" evidence="2">
    <location>
        <begin position="19"/>
        <end position="134"/>
    </location>
</feature>
<accession>A0ABV2WQE4</accession>
<protein>
    <submittedName>
        <fullName evidence="3">DUF4185 domain-containing protein</fullName>
    </submittedName>
</protein>
<keyword evidence="4" id="KW-1185">Reference proteome</keyword>
<comment type="caution">
    <text evidence="3">The sequence shown here is derived from an EMBL/GenBank/DDBJ whole genome shotgun (WGS) entry which is preliminary data.</text>
</comment>
<dbReference type="RefSeq" id="WP_356954032.1">
    <property type="nucleotide sequence ID" value="NZ_JBEYBD010000001.1"/>
</dbReference>
<evidence type="ECO:0000313" key="4">
    <source>
        <dbReference type="Proteomes" id="UP001550628"/>
    </source>
</evidence>
<gene>
    <name evidence="3" type="ORF">ABZ510_14740</name>
</gene>
<dbReference type="Proteomes" id="UP001550628">
    <property type="component" value="Unassembled WGS sequence"/>
</dbReference>
<reference evidence="3 4" key="1">
    <citation type="submission" date="2024-06" db="EMBL/GenBank/DDBJ databases">
        <title>The Natural Products Discovery Center: Release of the First 8490 Sequenced Strains for Exploring Actinobacteria Biosynthetic Diversity.</title>
        <authorList>
            <person name="Kalkreuter E."/>
            <person name="Kautsar S.A."/>
            <person name="Yang D."/>
            <person name="Bader C.D."/>
            <person name="Teijaro C.N."/>
            <person name="Fluegel L."/>
            <person name="Davis C.M."/>
            <person name="Simpson J.R."/>
            <person name="Lauterbach L."/>
            <person name="Steele A.D."/>
            <person name="Gui C."/>
            <person name="Meng S."/>
            <person name="Li G."/>
            <person name="Viehrig K."/>
            <person name="Ye F."/>
            <person name="Su P."/>
            <person name="Kiefer A.F."/>
            <person name="Nichols A."/>
            <person name="Cepeda A.J."/>
            <person name="Yan W."/>
            <person name="Fan B."/>
            <person name="Jiang Y."/>
            <person name="Adhikari A."/>
            <person name="Zheng C.-J."/>
            <person name="Schuster L."/>
            <person name="Cowan T.M."/>
            <person name="Smanski M.J."/>
            <person name="Chevrette M.G."/>
            <person name="De Carvalho L.P.S."/>
            <person name="Shen B."/>
        </authorList>
    </citation>
    <scope>NUCLEOTIDE SEQUENCE [LARGE SCALE GENOMIC DNA]</scope>
    <source>
        <strain evidence="3 4">NPDC019708</strain>
    </source>
</reference>
<dbReference type="EMBL" id="JBEYBF010000008">
    <property type="protein sequence ID" value="MEU1953118.1"/>
    <property type="molecule type" value="Genomic_DNA"/>
</dbReference>
<evidence type="ECO:0000256" key="1">
    <source>
        <dbReference type="SAM" id="MobiDB-lite"/>
    </source>
</evidence>
<proteinExistence type="predicted"/>